<evidence type="ECO:0000256" key="1">
    <source>
        <dbReference type="SAM" id="MobiDB-lite"/>
    </source>
</evidence>
<dbReference type="PANTHER" id="PTHR33332">
    <property type="entry name" value="REVERSE TRANSCRIPTASE DOMAIN-CONTAINING PROTEIN"/>
    <property type="match status" value="1"/>
</dbReference>
<feature type="compositionally biased region" description="Basic residues" evidence="1">
    <location>
        <begin position="218"/>
        <end position="279"/>
    </location>
</feature>
<dbReference type="Proteomes" id="UP001209878">
    <property type="component" value="Unassembled WGS sequence"/>
</dbReference>
<evidence type="ECO:0000259" key="2">
    <source>
        <dbReference type="Pfam" id="PF09004"/>
    </source>
</evidence>
<name>A0AAD9NPJ2_RIDPI</name>
<dbReference type="GO" id="GO:0016706">
    <property type="term" value="F:2-oxoglutarate-dependent dioxygenase activity"/>
    <property type="evidence" value="ECO:0007669"/>
    <property type="project" value="InterPro"/>
</dbReference>
<accession>A0AAD9NPJ2</accession>
<dbReference type="InterPro" id="IPR015095">
    <property type="entry name" value="AlkB_hom8_N"/>
</dbReference>
<protein>
    <recommendedName>
        <fullName evidence="2">Alkylated DNA repair protein AlkB homologue 8 N-terminal domain-containing protein</fullName>
    </recommendedName>
</protein>
<dbReference type="GO" id="GO:0008168">
    <property type="term" value="F:methyltransferase activity"/>
    <property type="evidence" value="ECO:0007669"/>
    <property type="project" value="InterPro"/>
</dbReference>
<gene>
    <name evidence="3" type="ORF">NP493_588g01017</name>
</gene>
<dbReference type="Pfam" id="PF09004">
    <property type="entry name" value="ALKBH8_N"/>
    <property type="match status" value="1"/>
</dbReference>
<sequence>MFVRFSGDTAMLAPFSDFASYQSYLSSVVRFSSWCSANFLHLNVSKTKEICIDFRRNRTVISPIAINGEPVEQVDSFKYLGVVLDTKLTFTEHLTAVQKKSQQRLHVLRKLRAFSVDPKPLLCLYRSITEPLIMYCSTYYYHALSVSNRTRLLKISHVAAKIIGLSTPMLSLMIDHAILKKARAVAAESDHPLFTYVHVLPSRKRYRYIKCNATPRHATPRHATPRHATPRHATPRHATPRHATPRHATPRHATPRHATPRHATPRHATPRHATPRHATPRHATHHFLQFYYSLHGYGRFRKLLVSNVHGIGSRFFKTGFKCYKRTFSTV</sequence>
<keyword evidence="4" id="KW-1185">Reference proteome</keyword>
<comment type="caution">
    <text evidence="3">The sequence shown here is derived from an EMBL/GenBank/DDBJ whole genome shotgun (WGS) entry which is preliminary data.</text>
</comment>
<dbReference type="EMBL" id="JAODUO010000587">
    <property type="protein sequence ID" value="KAK2177640.1"/>
    <property type="molecule type" value="Genomic_DNA"/>
</dbReference>
<reference evidence="3" key="1">
    <citation type="journal article" date="2023" name="Mol. Biol. Evol.">
        <title>Third-Generation Sequencing Reveals the Adaptive Role of the Epigenome in Three Deep-Sea Polychaetes.</title>
        <authorList>
            <person name="Perez M."/>
            <person name="Aroh O."/>
            <person name="Sun Y."/>
            <person name="Lan Y."/>
            <person name="Juniper S.K."/>
            <person name="Young C.R."/>
            <person name="Angers B."/>
            <person name="Qian P.Y."/>
        </authorList>
    </citation>
    <scope>NUCLEOTIDE SEQUENCE</scope>
    <source>
        <strain evidence="3">R07B-5</strain>
    </source>
</reference>
<organism evidence="3 4">
    <name type="scientific">Ridgeia piscesae</name>
    <name type="common">Tubeworm</name>
    <dbReference type="NCBI Taxonomy" id="27915"/>
    <lineage>
        <taxon>Eukaryota</taxon>
        <taxon>Metazoa</taxon>
        <taxon>Spiralia</taxon>
        <taxon>Lophotrochozoa</taxon>
        <taxon>Annelida</taxon>
        <taxon>Polychaeta</taxon>
        <taxon>Sedentaria</taxon>
        <taxon>Canalipalpata</taxon>
        <taxon>Sabellida</taxon>
        <taxon>Siboglinidae</taxon>
        <taxon>Ridgeia</taxon>
    </lineage>
</organism>
<feature type="domain" description="Alkylated DNA repair protein AlkB homologue 8 N-terminal" evidence="2">
    <location>
        <begin position="92"/>
        <end position="130"/>
    </location>
</feature>
<evidence type="ECO:0000313" key="4">
    <source>
        <dbReference type="Proteomes" id="UP001209878"/>
    </source>
</evidence>
<dbReference type="AlphaFoldDB" id="A0AAD9NPJ2"/>
<evidence type="ECO:0000313" key="3">
    <source>
        <dbReference type="EMBL" id="KAK2177640.1"/>
    </source>
</evidence>
<feature type="region of interest" description="Disordered" evidence="1">
    <location>
        <begin position="214"/>
        <end position="279"/>
    </location>
</feature>
<proteinExistence type="predicted"/>